<evidence type="ECO:0000313" key="4">
    <source>
        <dbReference type="EMBL" id="KFF01222.1"/>
    </source>
</evidence>
<dbReference type="CDD" id="cd04301">
    <property type="entry name" value="NAT_SF"/>
    <property type="match status" value="1"/>
</dbReference>
<evidence type="ECO:0000256" key="1">
    <source>
        <dbReference type="ARBA" id="ARBA00022679"/>
    </source>
</evidence>
<dbReference type="OrthoDB" id="7356080at2"/>
<dbReference type="SUPFAM" id="SSF55729">
    <property type="entry name" value="Acyl-CoA N-acyltransferases (Nat)"/>
    <property type="match status" value="1"/>
</dbReference>
<comment type="caution">
    <text evidence="4">The sequence shown here is derived from an EMBL/GenBank/DDBJ whole genome shotgun (WGS) entry which is preliminary data.</text>
</comment>
<dbReference type="Proteomes" id="UP000028713">
    <property type="component" value="Unassembled WGS sequence"/>
</dbReference>
<protein>
    <submittedName>
        <fullName evidence="4">GCN5 family acetyltransferase</fullName>
    </submittedName>
</protein>
<feature type="domain" description="N-acetyltransferase" evidence="3">
    <location>
        <begin position="1"/>
        <end position="142"/>
    </location>
</feature>
<dbReference type="InterPro" id="IPR016181">
    <property type="entry name" value="Acyl_CoA_acyltransferase"/>
</dbReference>
<dbReference type="EMBL" id="JPRP01000001">
    <property type="protein sequence ID" value="KFF01222.1"/>
    <property type="molecule type" value="Genomic_DNA"/>
</dbReference>
<dbReference type="AlphaFoldDB" id="A0A085Z9V8"/>
<sequence length="152" mass="17923">MVIRAAKIEDIPQIQIVRNSVKENMLSNPNLVTDDDCKEFLTERGKGWVCEIDGRITGFSIVDLKENNIWALFVDPDFEKKGIGKKLHDIMLDWYFNQTRENVWLGTSPNTRAEIFYTKNGWNYIGMHGKNEIKFEMTYNHWINKKQYESEN</sequence>
<dbReference type="STRING" id="236814.IX39_11595"/>
<dbReference type="eggNOG" id="COG0456">
    <property type="taxonomic scope" value="Bacteria"/>
</dbReference>
<keyword evidence="2" id="KW-0012">Acyltransferase</keyword>
<dbReference type="PANTHER" id="PTHR43800:SF1">
    <property type="entry name" value="PEPTIDYL-LYSINE N-ACETYLTRANSFERASE YJAB"/>
    <property type="match status" value="1"/>
</dbReference>
<dbReference type="RefSeq" id="WP_034677378.1">
    <property type="nucleotide sequence ID" value="NZ_FPAP01000001.1"/>
</dbReference>
<dbReference type="GO" id="GO:0016747">
    <property type="term" value="F:acyltransferase activity, transferring groups other than amino-acyl groups"/>
    <property type="evidence" value="ECO:0007669"/>
    <property type="project" value="InterPro"/>
</dbReference>
<evidence type="ECO:0000259" key="3">
    <source>
        <dbReference type="PROSITE" id="PS51186"/>
    </source>
</evidence>
<evidence type="ECO:0000313" key="5">
    <source>
        <dbReference type="Proteomes" id="UP000028713"/>
    </source>
</evidence>
<accession>A0A085Z9V8</accession>
<dbReference type="PANTHER" id="PTHR43800">
    <property type="entry name" value="PEPTIDYL-LYSINE N-ACETYLTRANSFERASE YJAB"/>
    <property type="match status" value="1"/>
</dbReference>
<keyword evidence="5" id="KW-1185">Reference proteome</keyword>
<keyword evidence="1 4" id="KW-0808">Transferase</keyword>
<proteinExistence type="predicted"/>
<evidence type="ECO:0000256" key="2">
    <source>
        <dbReference type="ARBA" id="ARBA00023315"/>
    </source>
</evidence>
<gene>
    <name evidence="4" type="ORF">IX39_11595</name>
</gene>
<dbReference type="Gene3D" id="3.40.630.30">
    <property type="match status" value="1"/>
</dbReference>
<name>A0A085Z9V8_9FLAO</name>
<dbReference type="InterPro" id="IPR000182">
    <property type="entry name" value="GNAT_dom"/>
</dbReference>
<dbReference type="Pfam" id="PF00583">
    <property type="entry name" value="Acetyltransf_1"/>
    <property type="match status" value="1"/>
</dbReference>
<organism evidence="4 5">
    <name type="scientific">Chryseobacterium formosense</name>
    <dbReference type="NCBI Taxonomy" id="236814"/>
    <lineage>
        <taxon>Bacteria</taxon>
        <taxon>Pseudomonadati</taxon>
        <taxon>Bacteroidota</taxon>
        <taxon>Flavobacteriia</taxon>
        <taxon>Flavobacteriales</taxon>
        <taxon>Weeksellaceae</taxon>
        <taxon>Chryseobacterium group</taxon>
        <taxon>Chryseobacterium</taxon>
    </lineage>
</organism>
<dbReference type="PROSITE" id="PS51186">
    <property type="entry name" value="GNAT"/>
    <property type="match status" value="1"/>
</dbReference>
<reference evidence="4 5" key="1">
    <citation type="submission" date="2014-07" db="EMBL/GenBank/DDBJ databases">
        <title>Genome of Chryseobacterium formosense LMG 24722.</title>
        <authorList>
            <person name="Pipes S.E."/>
            <person name="Stropko S.J."/>
            <person name="Newman J.D."/>
        </authorList>
    </citation>
    <scope>NUCLEOTIDE SEQUENCE [LARGE SCALE GENOMIC DNA]</scope>
    <source>
        <strain evidence="4 5">LMG 24722</strain>
    </source>
</reference>